<sequence>MSIAALAARPPSLPAASELTAAPSAAIALPQAQQSLAVSPERQLSLPRDSFMEVAPRGDKFLPDLCEPLSRRNLPQSPGELGTNLTPPDLSTQPVDGPNGTEKLASLLSHLIEALGGAPVQGPGGPNSEGPGSCGPGGGASGGKACGGGAPGAGGPGAGEGLSSLDGVVQQLTQAVESLAALAQGVAVTGNTL</sequence>
<organism evidence="2 3">
    <name type="scientific">Stigmatella aurantiaca</name>
    <dbReference type="NCBI Taxonomy" id="41"/>
    <lineage>
        <taxon>Bacteria</taxon>
        <taxon>Pseudomonadati</taxon>
        <taxon>Myxococcota</taxon>
        <taxon>Myxococcia</taxon>
        <taxon>Myxococcales</taxon>
        <taxon>Cystobacterineae</taxon>
        <taxon>Archangiaceae</taxon>
        <taxon>Stigmatella</taxon>
    </lineage>
</organism>
<proteinExistence type="predicted"/>
<evidence type="ECO:0000313" key="2">
    <source>
        <dbReference type="EMBL" id="SEM97325.1"/>
    </source>
</evidence>
<dbReference type="EMBL" id="FOAP01000027">
    <property type="protein sequence ID" value="SEM97325.1"/>
    <property type="molecule type" value="Genomic_DNA"/>
</dbReference>
<accession>A0A1H8CQL9</accession>
<dbReference type="AlphaFoldDB" id="A0A1H8CQL9"/>
<evidence type="ECO:0000313" key="3">
    <source>
        <dbReference type="Proteomes" id="UP000182719"/>
    </source>
</evidence>
<reference evidence="3" key="1">
    <citation type="submission" date="2016-10" db="EMBL/GenBank/DDBJ databases">
        <authorList>
            <person name="Varghese N."/>
            <person name="Submissions S."/>
        </authorList>
    </citation>
    <scope>NUCLEOTIDE SEQUENCE [LARGE SCALE GENOMIC DNA]</scope>
    <source>
        <strain evidence="3">DSM 17044</strain>
    </source>
</reference>
<feature type="compositionally biased region" description="Polar residues" evidence="1">
    <location>
        <begin position="83"/>
        <end position="94"/>
    </location>
</feature>
<gene>
    <name evidence="2" type="ORF">SAMN05444354_12743</name>
</gene>
<keyword evidence="3" id="KW-1185">Reference proteome</keyword>
<dbReference type="RefSeq" id="WP_075010659.1">
    <property type="nucleotide sequence ID" value="NZ_FOAP01000027.1"/>
</dbReference>
<name>A0A1H8CQL9_STIAU</name>
<dbReference type="Proteomes" id="UP000182719">
    <property type="component" value="Unassembled WGS sequence"/>
</dbReference>
<evidence type="ECO:0000256" key="1">
    <source>
        <dbReference type="SAM" id="MobiDB-lite"/>
    </source>
</evidence>
<protein>
    <submittedName>
        <fullName evidence="2">Uncharacterized protein</fullName>
    </submittedName>
</protein>
<feature type="region of interest" description="Disordered" evidence="1">
    <location>
        <begin position="48"/>
        <end position="102"/>
    </location>
</feature>
<feature type="compositionally biased region" description="Gly residues" evidence="1">
    <location>
        <begin position="122"/>
        <end position="160"/>
    </location>
</feature>
<feature type="region of interest" description="Disordered" evidence="1">
    <location>
        <begin position="116"/>
        <end position="164"/>
    </location>
</feature>